<dbReference type="InterPro" id="IPR036388">
    <property type="entry name" value="WH-like_DNA-bd_sf"/>
</dbReference>
<keyword evidence="9" id="KW-0238">DNA-binding</keyword>
<comment type="similarity">
    <text evidence="2">Belongs to the Fur family.</text>
</comment>
<feature type="binding site" evidence="11">
    <location>
        <position position="134"/>
    </location>
    <ligand>
        <name>Zn(2+)</name>
        <dbReference type="ChEBI" id="CHEBI:29105"/>
    </ligand>
</feature>
<dbReference type="PANTHER" id="PTHR33202">
    <property type="entry name" value="ZINC UPTAKE REGULATION PROTEIN"/>
    <property type="match status" value="1"/>
</dbReference>
<evidence type="ECO:0000256" key="10">
    <source>
        <dbReference type="ARBA" id="ARBA00023163"/>
    </source>
</evidence>
<proteinExistence type="inferred from homology"/>
<dbReference type="Pfam" id="PF01475">
    <property type="entry name" value="FUR"/>
    <property type="match status" value="1"/>
</dbReference>
<evidence type="ECO:0000256" key="9">
    <source>
        <dbReference type="ARBA" id="ARBA00023125"/>
    </source>
</evidence>
<feature type="binding site" evidence="11">
    <location>
        <position position="91"/>
    </location>
    <ligand>
        <name>Zn(2+)</name>
        <dbReference type="ChEBI" id="CHEBI:29105"/>
    </ligand>
</feature>
<keyword evidence="5 11" id="KW-0479">Metal-binding</keyword>
<evidence type="ECO:0000256" key="5">
    <source>
        <dbReference type="ARBA" id="ARBA00022723"/>
    </source>
</evidence>
<evidence type="ECO:0000256" key="1">
    <source>
        <dbReference type="ARBA" id="ARBA00004496"/>
    </source>
</evidence>
<dbReference type="OrthoDB" id="5242893at2"/>
<sequence>MPELVDELRAGGLKVTAGRVAVLRALESHPHSDAEEVLAAVVDEVRGISVQSVHNVLADLTRAGLVRRIEPARSAARYERRVGDNHHHVVCTGCGAITDVDCVVGHAPCLHPSDAAGYVIDVAEVIFWGRCAACASTPAATADRGGATPTQRGDS</sequence>
<dbReference type="Proteomes" id="UP000228758">
    <property type="component" value="Unassembled WGS sequence"/>
</dbReference>
<evidence type="ECO:0000256" key="3">
    <source>
        <dbReference type="ARBA" id="ARBA00022490"/>
    </source>
</evidence>
<gene>
    <name evidence="12" type="ORF">CLV46_0794</name>
</gene>
<reference evidence="12 13" key="1">
    <citation type="submission" date="2017-11" db="EMBL/GenBank/DDBJ databases">
        <title>Genomic Encyclopedia of Archaeal and Bacterial Type Strains, Phase II (KMG-II): From Individual Species to Whole Genera.</title>
        <authorList>
            <person name="Goeker M."/>
        </authorList>
    </citation>
    <scope>NUCLEOTIDE SEQUENCE [LARGE SCALE GENOMIC DNA]</scope>
    <source>
        <strain evidence="12 13">DSM 27393</strain>
    </source>
</reference>
<dbReference type="Gene3D" id="3.30.1490.190">
    <property type="match status" value="1"/>
</dbReference>
<feature type="binding site" evidence="11">
    <location>
        <position position="94"/>
    </location>
    <ligand>
        <name>Zn(2+)</name>
        <dbReference type="ChEBI" id="CHEBI:29105"/>
    </ligand>
</feature>
<evidence type="ECO:0000256" key="7">
    <source>
        <dbReference type="ARBA" id="ARBA00023004"/>
    </source>
</evidence>
<dbReference type="GO" id="GO:1900376">
    <property type="term" value="P:regulation of secondary metabolite biosynthetic process"/>
    <property type="evidence" value="ECO:0007669"/>
    <property type="project" value="TreeGrafter"/>
</dbReference>
<protein>
    <submittedName>
        <fullName evidence="12">Fur family ferric uptake transcriptional regulator</fullName>
    </submittedName>
</protein>
<dbReference type="PANTHER" id="PTHR33202:SF18">
    <property type="entry name" value="TRANSCRIPTIONAL REGULATOR FURA"/>
    <property type="match status" value="1"/>
</dbReference>
<keyword evidence="6 11" id="KW-0862">Zinc</keyword>
<evidence type="ECO:0000313" key="12">
    <source>
        <dbReference type="EMBL" id="PJJ71252.1"/>
    </source>
</evidence>
<evidence type="ECO:0000256" key="2">
    <source>
        <dbReference type="ARBA" id="ARBA00007957"/>
    </source>
</evidence>
<evidence type="ECO:0000256" key="4">
    <source>
        <dbReference type="ARBA" id="ARBA00022491"/>
    </source>
</evidence>
<dbReference type="GO" id="GO:0045892">
    <property type="term" value="P:negative regulation of DNA-templated transcription"/>
    <property type="evidence" value="ECO:0007669"/>
    <property type="project" value="TreeGrafter"/>
</dbReference>
<evidence type="ECO:0000313" key="13">
    <source>
        <dbReference type="Proteomes" id="UP000228758"/>
    </source>
</evidence>
<comment type="caution">
    <text evidence="12">The sequence shown here is derived from an EMBL/GenBank/DDBJ whole genome shotgun (WGS) entry which is preliminary data.</text>
</comment>
<dbReference type="CDD" id="cd07153">
    <property type="entry name" value="Fur_like"/>
    <property type="match status" value="1"/>
</dbReference>
<keyword evidence="7" id="KW-0408">Iron</keyword>
<organism evidence="12 13">
    <name type="scientific">Diaminobutyricimonas aerilata</name>
    <dbReference type="NCBI Taxonomy" id="1162967"/>
    <lineage>
        <taxon>Bacteria</taxon>
        <taxon>Bacillati</taxon>
        <taxon>Actinomycetota</taxon>
        <taxon>Actinomycetes</taxon>
        <taxon>Micrococcales</taxon>
        <taxon>Microbacteriaceae</taxon>
        <taxon>Diaminobutyricimonas</taxon>
    </lineage>
</organism>
<dbReference type="GO" id="GO:0005737">
    <property type="term" value="C:cytoplasm"/>
    <property type="evidence" value="ECO:0007669"/>
    <property type="project" value="UniProtKB-SubCell"/>
</dbReference>
<feature type="binding site" evidence="11">
    <location>
        <position position="131"/>
    </location>
    <ligand>
        <name>Zn(2+)</name>
        <dbReference type="ChEBI" id="CHEBI:29105"/>
    </ligand>
</feature>
<evidence type="ECO:0000256" key="6">
    <source>
        <dbReference type="ARBA" id="ARBA00022833"/>
    </source>
</evidence>
<comment type="cofactor">
    <cofactor evidence="11">
        <name>Zn(2+)</name>
        <dbReference type="ChEBI" id="CHEBI:29105"/>
    </cofactor>
    <text evidence="11">Binds 1 zinc ion per subunit.</text>
</comment>
<dbReference type="InterPro" id="IPR002481">
    <property type="entry name" value="FUR"/>
</dbReference>
<keyword evidence="3" id="KW-0963">Cytoplasm</keyword>
<keyword evidence="4" id="KW-0678">Repressor</keyword>
<accession>A0A2M9CHA8</accession>
<dbReference type="GO" id="GO:0008270">
    <property type="term" value="F:zinc ion binding"/>
    <property type="evidence" value="ECO:0007669"/>
    <property type="project" value="TreeGrafter"/>
</dbReference>
<dbReference type="RefSeq" id="WP_100363571.1">
    <property type="nucleotide sequence ID" value="NZ_PGFF01000001.1"/>
</dbReference>
<dbReference type="EMBL" id="PGFF01000001">
    <property type="protein sequence ID" value="PJJ71252.1"/>
    <property type="molecule type" value="Genomic_DNA"/>
</dbReference>
<name>A0A2M9CHA8_9MICO</name>
<dbReference type="SUPFAM" id="SSF46785">
    <property type="entry name" value="Winged helix' DNA-binding domain"/>
    <property type="match status" value="1"/>
</dbReference>
<dbReference type="InterPro" id="IPR036390">
    <property type="entry name" value="WH_DNA-bd_sf"/>
</dbReference>
<keyword evidence="13" id="KW-1185">Reference proteome</keyword>
<comment type="subcellular location">
    <subcellularLocation>
        <location evidence="1">Cytoplasm</location>
    </subcellularLocation>
</comment>
<dbReference type="GO" id="GO:0003700">
    <property type="term" value="F:DNA-binding transcription factor activity"/>
    <property type="evidence" value="ECO:0007669"/>
    <property type="project" value="InterPro"/>
</dbReference>
<dbReference type="AlphaFoldDB" id="A0A2M9CHA8"/>
<evidence type="ECO:0000256" key="11">
    <source>
        <dbReference type="PIRSR" id="PIRSR602481-1"/>
    </source>
</evidence>
<evidence type="ECO:0000256" key="8">
    <source>
        <dbReference type="ARBA" id="ARBA00023015"/>
    </source>
</evidence>
<keyword evidence="8" id="KW-0805">Transcription regulation</keyword>
<dbReference type="InterPro" id="IPR043135">
    <property type="entry name" value="Fur_C"/>
</dbReference>
<keyword evidence="10" id="KW-0804">Transcription</keyword>
<dbReference type="Gene3D" id="1.10.10.10">
    <property type="entry name" value="Winged helix-like DNA-binding domain superfamily/Winged helix DNA-binding domain"/>
    <property type="match status" value="1"/>
</dbReference>
<dbReference type="GO" id="GO:0000976">
    <property type="term" value="F:transcription cis-regulatory region binding"/>
    <property type="evidence" value="ECO:0007669"/>
    <property type="project" value="TreeGrafter"/>
</dbReference>